<dbReference type="AlphaFoldDB" id="A0A165WZZ4"/>
<evidence type="ECO:0000313" key="1">
    <source>
        <dbReference type="EMBL" id="KZP08066.1"/>
    </source>
</evidence>
<organism evidence="1 2">
    <name type="scientific">Athelia psychrophila</name>
    <dbReference type="NCBI Taxonomy" id="1759441"/>
    <lineage>
        <taxon>Eukaryota</taxon>
        <taxon>Fungi</taxon>
        <taxon>Dikarya</taxon>
        <taxon>Basidiomycota</taxon>
        <taxon>Agaricomycotina</taxon>
        <taxon>Agaricomycetes</taxon>
        <taxon>Agaricomycetidae</taxon>
        <taxon>Atheliales</taxon>
        <taxon>Atheliaceae</taxon>
        <taxon>Athelia</taxon>
    </lineage>
</organism>
<sequence>MTDPPADYPLAKPIFSCIFGCSFSAGNWGVPPLARLCISLRTSASVGSLLLVRELQLQHW</sequence>
<proteinExistence type="predicted"/>
<dbReference type="EMBL" id="KV417732">
    <property type="protein sequence ID" value="KZP08066.1"/>
    <property type="molecule type" value="Genomic_DNA"/>
</dbReference>
<gene>
    <name evidence="1" type="ORF">FIBSPDRAFT_874888</name>
</gene>
<name>A0A165WZZ4_9AGAM</name>
<reference evidence="1 2" key="1">
    <citation type="journal article" date="2016" name="Mol. Biol. Evol.">
        <title>Comparative Genomics of Early-Diverging Mushroom-Forming Fungi Provides Insights into the Origins of Lignocellulose Decay Capabilities.</title>
        <authorList>
            <person name="Nagy L.G."/>
            <person name="Riley R."/>
            <person name="Tritt A."/>
            <person name="Adam C."/>
            <person name="Daum C."/>
            <person name="Floudas D."/>
            <person name="Sun H."/>
            <person name="Yadav J.S."/>
            <person name="Pangilinan J."/>
            <person name="Larsson K.H."/>
            <person name="Matsuura K."/>
            <person name="Barry K."/>
            <person name="Labutti K."/>
            <person name="Kuo R."/>
            <person name="Ohm R.A."/>
            <person name="Bhattacharya S.S."/>
            <person name="Shirouzu T."/>
            <person name="Yoshinaga Y."/>
            <person name="Martin F.M."/>
            <person name="Grigoriev I.V."/>
            <person name="Hibbett D.S."/>
        </authorList>
    </citation>
    <scope>NUCLEOTIDE SEQUENCE [LARGE SCALE GENOMIC DNA]</scope>
    <source>
        <strain evidence="1 2">CBS 109695</strain>
    </source>
</reference>
<evidence type="ECO:0000313" key="2">
    <source>
        <dbReference type="Proteomes" id="UP000076532"/>
    </source>
</evidence>
<accession>A0A165WZZ4</accession>
<protein>
    <submittedName>
        <fullName evidence="1">Uncharacterized protein</fullName>
    </submittedName>
</protein>
<keyword evidence="2" id="KW-1185">Reference proteome</keyword>
<dbReference type="Proteomes" id="UP000076532">
    <property type="component" value="Unassembled WGS sequence"/>
</dbReference>